<gene>
    <name evidence="2" type="ORF">AXG93_1939s1070</name>
</gene>
<accession>A0A176VW69</accession>
<evidence type="ECO:0000256" key="1">
    <source>
        <dbReference type="SAM" id="MobiDB-lite"/>
    </source>
</evidence>
<proteinExistence type="predicted"/>
<feature type="compositionally biased region" description="Basic and acidic residues" evidence="1">
    <location>
        <begin position="149"/>
        <end position="159"/>
    </location>
</feature>
<evidence type="ECO:0000313" key="2">
    <source>
        <dbReference type="EMBL" id="OAE25049.1"/>
    </source>
</evidence>
<comment type="caution">
    <text evidence="2">The sequence shown here is derived from an EMBL/GenBank/DDBJ whole genome shotgun (WGS) entry which is preliminary data.</text>
</comment>
<evidence type="ECO:0000313" key="3">
    <source>
        <dbReference type="Proteomes" id="UP000077202"/>
    </source>
</evidence>
<feature type="region of interest" description="Disordered" evidence="1">
    <location>
        <begin position="137"/>
        <end position="192"/>
    </location>
</feature>
<dbReference type="EMBL" id="LVLJ01002417">
    <property type="protein sequence ID" value="OAE25049.1"/>
    <property type="molecule type" value="Genomic_DNA"/>
</dbReference>
<name>A0A176VW69_MARPO</name>
<organism evidence="2 3">
    <name type="scientific">Marchantia polymorpha subsp. ruderalis</name>
    <dbReference type="NCBI Taxonomy" id="1480154"/>
    <lineage>
        <taxon>Eukaryota</taxon>
        <taxon>Viridiplantae</taxon>
        <taxon>Streptophyta</taxon>
        <taxon>Embryophyta</taxon>
        <taxon>Marchantiophyta</taxon>
        <taxon>Marchantiopsida</taxon>
        <taxon>Marchantiidae</taxon>
        <taxon>Marchantiales</taxon>
        <taxon>Marchantiaceae</taxon>
        <taxon>Marchantia</taxon>
    </lineage>
</organism>
<sequence>MNDRTLDARLRIMRGQGWRLHFREGERESDASQRIYIRAALEESLVEYECTRTNSSESSHGGRGKVAEASGEGQRLEAPMAGTDITQLRTPQRSARPKKKANCRVVVSKSLKGSVAMIEAAASTTDDDTREKVNLWTTEARPLNVQNEDPLKKDVEPLGKRTAMSSQGLQPLERKKSSLERKQSSLEKNETL</sequence>
<dbReference type="AlphaFoldDB" id="A0A176VW69"/>
<dbReference type="Proteomes" id="UP000077202">
    <property type="component" value="Unassembled WGS sequence"/>
</dbReference>
<feature type="compositionally biased region" description="Basic and acidic residues" evidence="1">
    <location>
        <begin position="172"/>
        <end position="192"/>
    </location>
</feature>
<reference evidence="2" key="1">
    <citation type="submission" date="2016-03" db="EMBL/GenBank/DDBJ databases">
        <title>Mechanisms controlling the formation of the plant cell surface in tip-growing cells are functionally conserved among land plants.</title>
        <authorList>
            <person name="Honkanen S."/>
            <person name="Jones V.A."/>
            <person name="Morieri G."/>
            <person name="Champion C."/>
            <person name="Hetherington A.J."/>
            <person name="Kelly S."/>
            <person name="Saint-Marcoux D."/>
            <person name="Proust H."/>
            <person name="Prescott H."/>
            <person name="Dolan L."/>
        </authorList>
    </citation>
    <scope>NUCLEOTIDE SEQUENCE [LARGE SCALE GENOMIC DNA]</scope>
    <source>
        <tissue evidence="2">Whole gametophyte</tissue>
    </source>
</reference>
<protein>
    <submittedName>
        <fullName evidence="2">Uncharacterized protein</fullName>
    </submittedName>
</protein>
<feature type="region of interest" description="Disordered" evidence="1">
    <location>
        <begin position="52"/>
        <end position="72"/>
    </location>
</feature>
<keyword evidence="3" id="KW-1185">Reference proteome</keyword>